<feature type="binding site" evidence="10">
    <location>
        <position position="399"/>
    </location>
    <ligand>
        <name>GMP</name>
        <dbReference type="ChEBI" id="CHEBI:58115"/>
    </ligand>
</feature>
<keyword evidence="13" id="KW-1185">Reference proteome</keyword>
<evidence type="ECO:0000256" key="6">
    <source>
        <dbReference type="ARBA" id="ARBA00023134"/>
    </source>
</evidence>
<comment type="catalytic activity">
    <reaction evidence="8">
        <text>a 3'-end 3'-phospho-ribonucleotide-RNA + a 5'-end dephospho-ribonucleoside-RNA + GTP = a ribonucleotidyl-ribonucleotide-RNA + GMP + diphosphate</text>
        <dbReference type="Rhea" id="RHEA:68076"/>
        <dbReference type="Rhea" id="RHEA-COMP:10463"/>
        <dbReference type="Rhea" id="RHEA-COMP:13936"/>
        <dbReference type="Rhea" id="RHEA-COMP:17355"/>
        <dbReference type="ChEBI" id="CHEBI:33019"/>
        <dbReference type="ChEBI" id="CHEBI:37565"/>
        <dbReference type="ChEBI" id="CHEBI:58115"/>
        <dbReference type="ChEBI" id="CHEBI:83062"/>
        <dbReference type="ChEBI" id="CHEBI:138284"/>
        <dbReference type="ChEBI" id="CHEBI:173118"/>
        <dbReference type="EC" id="6.5.1.8"/>
    </reaction>
</comment>
<dbReference type="GO" id="GO:0006396">
    <property type="term" value="P:RNA processing"/>
    <property type="evidence" value="ECO:0007669"/>
    <property type="project" value="InterPro"/>
</dbReference>
<dbReference type="Gene3D" id="3.90.1860.10">
    <property type="entry name" value="tRNA-splicing ligase RtcB"/>
    <property type="match status" value="1"/>
</dbReference>
<keyword evidence="3 11" id="KW-0479">Metal-binding</keyword>
<evidence type="ECO:0000256" key="11">
    <source>
        <dbReference type="PIRSR" id="PIRSR601233-3"/>
    </source>
</evidence>
<organism evidence="12 13">
    <name type="scientific">Mycobacterium innocens</name>
    <dbReference type="NCBI Taxonomy" id="2341083"/>
    <lineage>
        <taxon>Bacteria</taxon>
        <taxon>Bacillati</taxon>
        <taxon>Actinomycetota</taxon>
        <taxon>Actinomycetes</taxon>
        <taxon>Mycobacteriales</taxon>
        <taxon>Mycobacteriaceae</taxon>
        <taxon>Mycobacterium</taxon>
    </lineage>
</organism>
<feature type="binding site" evidence="11">
    <location>
        <position position="179"/>
    </location>
    <ligand>
        <name>Mn(2+)</name>
        <dbReference type="ChEBI" id="CHEBI:29035"/>
        <label>2</label>
    </ligand>
</feature>
<proteinExistence type="predicted"/>
<dbReference type="GO" id="GO:0003909">
    <property type="term" value="F:DNA ligase activity"/>
    <property type="evidence" value="ECO:0007669"/>
    <property type="project" value="TreeGrafter"/>
</dbReference>
<keyword evidence="4 10" id="KW-0547">Nucleotide-binding</keyword>
<protein>
    <recommendedName>
        <fullName evidence="1">3'-phosphate/5'-hydroxy nucleic acid ligase</fullName>
        <ecNumber evidence="1">6.5.1.8</ecNumber>
    </recommendedName>
</protein>
<feature type="binding site" evidence="11">
    <location>
        <position position="273"/>
    </location>
    <ligand>
        <name>Mn(2+)</name>
        <dbReference type="ChEBI" id="CHEBI:29035"/>
        <label>2</label>
    </ligand>
</feature>
<dbReference type="GO" id="GO:0042245">
    <property type="term" value="P:RNA repair"/>
    <property type="evidence" value="ECO:0007669"/>
    <property type="project" value="UniProtKB-KW"/>
</dbReference>
<evidence type="ECO:0000256" key="2">
    <source>
        <dbReference type="ARBA" id="ARBA00022598"/>
    </source>
</evidence>
<feature type="binding site" evidence="10">
    <location>
        <begin position="161"/>
        <end position="165"/>
    </location>
    <ligand>
        <name>GMP</name>
        <dbReference type="ChEBI" id="CHEBI:58115"/>
    </ligand>
</feature>
<keyword evidence="7 11" id="KW-0464">Manganese</keyword>
<evidence type="ECO:0000256" key="5">
    <source>
        <dbReference type="ARBA" id="ARBA00022800"/>
    </source>
</evidence>
<dbReference type="RefSeq" id="WP_075543860.1">
    <property type="nucleotide sequence ID" value="NZ_UPHQ01000049.1"/>
</dbReference>
<evidence type="ECO:0000313" key="13">
    <source>
        <dbReference type="Proteomes" id="UP000267289"/>
    </source>
</evidence>
<dbReference type="InterPro" id="IPR036025">
    <property type="entry name" value="RtcB-like_sf"/>
</dbReference>
<dbReference type="Pfam" id="PF01139">
    <property type="entry name" value="RtcB"/>
    <property type="match status" value="1"/>
</dbReference>
<dbReference type="Proteomes" id="UP000267289">
    <property type="component" value="Unassembled WGS sequence"/>
</dbReference>
<feature type="binding site" evidence="10">
    <location>
        <begin position="305"/>
        <end position="308"/>
    </location>
    <ligand>
        <name>GMP</name>
        <dbReference type="ChEBI" id="CHEBI:58115"/>
    </ligand>
</feature>
<dbReference type="InterPro" id="IPR001233">
    <property type="entry name" value="RtcB"/>
</dbReference>
<dbReference type="EC" id="6.5.1.8" evidence="1"/>
<evidence type="ECO:0000256" key="4">
    <source>
        <dbReference type="ARBA" id="ARBA00022741"/>
    </source>
</evidence>
<dbReference type="GO" id="GO:0030145">
    <property type="term" value="F:manganese ion binding"/>
    <property type="evidence" value="ECO:0007669"/>
    <property type="project" value="TreeGrafter"/>
</dbReference>
<dbReference type="PANTHER" id="PTHR43749">
    <property type="entry name" value="RNA-SPLICING LIGASE RTCB"/>
    <property type="match status" value="1"/>
</dbReference>
<feature type="binding site" evidence="10">
    <location>
        <position position="312"/>
    </location>
    <ligand>
        <name>GMP</name>
        <dbReference type="ChEBI" id="CHEBI:58115"/>
    </ligand>
</feature>
<keyword evidence="6 10" id="KW-0342">GTP-binding</keyword>
<dbReference type="GO" id="GO:0170057">
    <property type="term" value="F:RNA ligase (GTP) activity"/>
    <property type="evidence" value="ECO:0007669"/>
    <property type="project" value="UniProtKB-EC"/>
</dbReference>
<feature type="active site" description="GMP-histidine intermediate" evidence="9">
    <location>
        <position position="329"/>
    </location>
</feature>
<dbReference type="EMBL" id="UPHQ01000049">
    <property type="protein sequence ID" value="VBA36517.1"/>
    <property type="molecule type" value="Genomic_DNA"/>
</dbReference>
<evidence type="ECO:0000256" key="3">
    <source>
        <dbReference type="ARBA" id="ARBA00022723"/>
    </source>
</evidence>
<accession>A0A498PUD9</accession>
<dbReference type="GO" id="GO:0005525">
    <property type="term" value="F:GTP binding"/>
    <property type="evidence" value="ECO:0007669"/>
    <property type="project" value="UniProtKB-KW"/>
</dbReference>
<feature type="binding site" evidence="11">
    <location>
        <position position="162"/>
    </location>
    <ligand>
        <name>Mn(2+)</name>
        <dbReference type="ChEBI" id="CHEBI:29035"/>
        <label>1</label>
    </ligand>
</feature>
<dbReference type="AlphaFoldDB" id="A0A498PUD9"/>
<dbReference type="SUPFAM" id="SSF103365">
    <property type="entry name" value="Hypothetical protein PH1602"/>
    <property type="match status" value="1"/>
</dbReference>
<evidence type="ECO:0000256" key="1">
    <source>
        <dbReference type="ARBA" id="ARBA00012726"/>
    </source>
</evidence>
<feature type="binding site" evidence="10">
    <location>
        <begin position="273"/>
        <end position="274"/>
    </location>
    <ligand>
        <name>GMP</name>
        <dbReference type="ChEBI" id="CHEBI:58115"/>
    </ligand>
</feature>
<reference evidence="12 13" key="1">
    <citation type="submission" date="2018-09" db="EMBL/GenBank/DDBJ databases">
        <authorList>
            <person name="Tagini F."/>
        </authorList>
    </citation>
    <scope>NUCLEOTIDE SEQUENCE [LARGE SCALE GENOMIC DNA]</scope>
    <source>
        <strain evidence="12 13">MK13</strain>
    </source>
</reference>
<evidence type="ECO:0000256" key="8">
    <source>
        <dbReference type="ARBA" id="ARBA00047746"/>
    </source>
</evidence>
<keyword evidence="2 12" id="KW-0436">Ligase</keyword>
<feature type="binding site" evidence="10">
    <location>
        <begin position="329"/>
        <end position="332"/>
    </location>
    <ligand>
        <name>GMP</name>
        <dbReference type="ChEBI" id="CHEBI:58115"/>
    </ligand>
</feature>
<dbReference type="GO" id="GO:0006281">
    <property type="term" value="P:DNA repair"/>
    <property type="evidence" value="ECO:0007669"/>
    <property type="project" value="TreeGrafter"/>
</dbReference>
<comment type="cofactor">
    <cofactor evidence="11">
        <name>Mn(2+)</name>
        <dbReference type="ChEBI" id="CHEBI:29035"/>
    </cofactor>
    <text evidence="11">Binds 2 manganese ions per subunit.</text>
</comment>
<sequence>MPQRLGPKLLNFASEIAGDTVEQAKLTASMAFVHPHVSLMPDAHLGKGSAVGTVIPTKGAVIPAAVGVDIGCGMVAAKTRFTEGDLAARFGGQYAAQSPALRRLVEDAIPLSPGNYNKSLQRFPFTPKKHNELLQLQKNLDVDLSHSPKWMEQLGSLGGGNHFIELCLDTEDNVWLFLHSGSRGVGNKIAQRHIKIALQRCSADPGIRLPNRDLAFFTEGTTEFDRYIKDLEWAQRFAYLNRAEMMDRFIHVFASWLGVQPQRVESERINCHHNYTVPTKIGGETVWLTRKGAIDATEGKLGIIPGSMGTRSYIVRGKGNHDGLWSAPHGAGRRFSRTKAKQLFTEQDLAAAMVGIEYRHGKEWIDEIPQAYKDIDRVMVDAEALVDIVTSLRQIMNVKGQ</sequence>
<evidence type="ECO:0000256" key="7">
    <source>
        <dbReference type="ARBA" id="ARBA00023211"/>
    </source>
</evidence>
<evidence type="ECO:0000256" key="10">
    <source>
        <dbReference type="PIRSR" id="PIRSR601233-2"/>
    </source>
</evidence>
<dbReference type="OrthoDB" id="9802323at2"/>
<evidence type="ECO:0000256" key="9">
    <source>
        <dbReference type="PIRSR" id="PIRSR601233-1"/>
    </source>
</evidence>
<gene>
    <name evidence="12" type="primary">rtcB_2</name>
    <name evidence="12" type="ORF">LAUMK13_01204</name>
</gene>
<keyword evidence="5" id="KW-0692">RNA repair</keyword>
<evidence type="ECO:0000313" key="12">
    <source>
        <dbReference type="EMBL" id="VBA36517.1"/>
    </source>
</evidence>
<feature type="binding site" evidence="11">
    <location>
        <position position="69"/>
    </location>
    <ligand>
        <name>Mn(2+)</name>
        <dbReference type="ChEBI" id="CHEBI:29035"/>
        <label>1</label>
    </ligand>
</feature>
<name>A0A498PUD9_9MYCO</name>
<dbReference type="InterPro" id="IPR052915">
    <property type="entry name" value="RtcB-like"/>
</dbReference>
<dbReference type="PANTHER" id="PTHR43749:SF2">
    <property type="entry name" value="RNA-SPLICING LIGASE RTCB"/>
    <property type="match status" value="1"/>
</dbReference>